<comment type="catalytic activity">
    <reaction evidence="1">
        <text>ATP + protein L-histidine = ADP + protein N-phospho-L-histidine.</text>
        <dbReference type="EC" id="2.7.13.3"/>
    </reaction>
</comment>
<keyword evidence="5" id="KW-0808">Transferase</keyword>
<dbReference type="CDD" id="cd06225">
    <property type="entry name" value="HAMP"/>
    <property type="match status" value="1"/>
</dbReference>
<dbReference type="InterPro" id="IPR005467">
    <property type="entry name" value="His_kinase_dom"/>
</dbReference>
<dbReference type="InterPro" id="IPR004358">
    <property type="entry name" value="Sig_transdc_His_kin-like_C"/>
</dbReference>
<evidence type="ECO:0000259" key="12">
    <source>
        <dbReference type="PROSITE" id="PS50885"/>
    </source>
</evidence>
<dbReference type="PRINTS" id="PR00344">
    <property type="entry name" value="BCTRLSENSOR"/>
</dbReference>
<dbReference type="PROSITE" id="PS50109">
    <property type="entry name" value="HIS_KIN"/>
    <property type="match status" value="1"/>
</dbReference>
<evidence type="ECO:0000313" key="14">
    <source>
        <dbReference type="Proteomes" id="UP000005824"/>
    </source>
</evidence>
<dbReference type="InterPro" id="IPR036097">
    <property type="entry name" value="HisK_dim/P_sf"/>
</dbReference>
<evidence type="ECO:0000256" key="3">
    <source>
        <dbReference type="ARBA" id="ARBA00012438"/>
    </source>
</evidence>
<evidence type="ECO:0000256" key="5">
    <source>
        <dbReference type="ARBA" id="ARBA00022679"/>
    </source>
</evidence>
<keyword evidence="7 13" id="KW-0418">Kinase</keyword>
<reference evidence="13 14" key="1">
    <citation type="journal article" date="2011" name="J. Bacteriol.">
        <title>Genome sequence of Chthoniobacter flavus Ellin428, an aerobic heterotrophic soil bacterium.</title>
        <authorList>
            <person name="Kant R."/>
            <person name="van Passel M.W."/>
            <person name="Palva A."/>
            <person name="Lucas S."/>
            <person name="Lapidus A."/>
            <person name="Glavina Del Rio T."/>
            <person name="Dalin E."/>
            <person name="Tice H."/>
            <person name="Bruce D."/>
            <person name="Goodwin L."/>
            <person name="Pitluck S."/>
            <person name="Larimer F.W."/>
            <person name="Land M.L."/>
            <person name="Hauser L."/>
            <person name="Sangwan P."/>
            <person name="de Vos W.M."/>
            <person name="Janssen P.H."/>
            <person name="Smidt H."/>
        </authorList>
    </citation>
    <scope>NUCLEOTIDE SEQUENCE [LARGE SCALE GENOMIC DNA]</scope>
    <source>
        <strain evidence="13 14">Ellin428</strain>
    </source>
</reference>
<dbReference type="GO" id="GO:0030295">
    <property type="term" value="F:protein kinase activator activity"/>
    <property type="evidence" value="ECO:0007669"/>
    <property type="project" value="TreeGrafter"/>
</dbReference>
<dbReference type="Gene3D" id="3.30.565.10">
    <property type="entry name" value="Histidine kinase-like ATPase, C-terminal domain"/>
    <property type="match status" value="1"/>
</dbReference>
<evidence type="ECO:0000256" key="1">
    <source>
        <dbReference type="ARBA" id="ARBA00000085"/>
    </source>
</evidence>
<keyword evidence="14" id="KW-1185">Reference proteome</keyword>
<keyword evidence="10" id="KW-1133">Transmembrane helix</keyword>
<feature type="transmembrane region" description="Helical" evidence="10">
    <location>
        <begin position="177"/>
        <end position="194"/>
    </location>
</feature>
<dbReference type="CDD" id="cd00082">
    <property type="entry name" value="HisKA"/>
    <property type="match status" value="1"/>
</dbReference>
<feature type="domain" description="Histidine kinase" evidence="11">
    <location>
        <begin position="381"/>
        <end position="597"/>
    </location>
</feature>
<organism evidence="13 14">
    <name type="scientific">Chthoniobacter flavus Ellin428</name>
    <dbReference type="NCBI Taxonomy" id="497964"/>
    <lineage>
        <taxon>Bacteria</taxon>
        <taxon>Pseudomonadati</taxon>
        <taxon>Verrucomicrobiota</taxon>
        <taxon>Spartobacteria</taxon>
        <taxon>Chthoniobacterales</taxon>
        <taxon>Chthoniobacteraceae</taxon>
        <taxon>Chthoniobacter</taxon>
    </lineage>
</organism>
<dbReference type="GO" id="GO:0007234">
    <property type="term" value="P:osmosensory signaling via phosphorelay pathway"/>
    <property type="evidence" value="ECO:0007669"/>
    <property type="project" value="TreeGrafter"/>
</dbReference>
<keyword evidence="10" id="KW-0812">Transmembrane</keyword>
<evidence type="ECO:0000256" key="7">
    <source>
        <dbReference type="ARBA" id="ARBA00022777"/>
    </source>
</evidence>
<dbReference type="GO" id="GO:0000155">
    <property type="term" value="F:phosphorelay sensor kinase activity"/>
    <property type="evidence" value="ECO:0007669"/>
    <property type="project" value="InterPro"/>
</dbReference>
<dbReference type="SUPFAM" id="SSF158472">
    <property type="entry name" value="HAMP domain-like"/>
    <property type="match status" value="1"/>
</dbReference>
<dbReference type="PANTHER" id="PTHR42878:SF7">
    <property type="entry name" value="SENSOR HISTIDINE KINASE GLRK"/>
    <property type="match status" value="1"/>
</dbReference>
<keyword evidence="9" id="KW-0902">Two-component regulatory system</keyword>
<dbReference type="SMART" id="SM00304">
    <property type="entry name" value="HAMP"/>
    <property type="match status" value="1"/>
</dbReference>
<dbReference type="Pfam" id="PF00512">
    <property type="entry name" value="HisKA"/>
    <property type="match status" value="1"/>
</dbReference>
<dbReference type="AlphaFoldDB" id="B4CY76"/>
<dbReference type="FunFam" id="3.30.565.10:FF:000006">
    <property type="entry name" value="Sensor histidine kinase WalK"/>
    <property type="match status" value="1"/>
</dbReference>
<dbReference type="InterPro" id="IPR003661">
    <property type="entry name" value="HisK_dim/P_dom"/>
</dbReference>
<dbReference type="SMART" id="SM00388">
    <property type="entry name" value="HisKA"/>
    <property type="match status" value="1"/>
</dbReference>
<evidence type="ECO:0000256" key="10">
    <source>
        <dbReference type="SAM" id="Phobius"/>
    </source>
</evidence>
<dbReference type="RefSeq" id="WP_006978843.1">
    <property type="nucleotide sequence ID" value="NZ_ABVL01000003.1"/>
</dbReference>
<evidence type="ECO:0000313" key="13">
    <source>
        <dbReference type="EMBL" id="EDY21224.1"/>
    </source>
</evidence>
<sequence length="602" mass="66915" precursor="true">MKQRIFLGLTPLFLLLIAMGVYAVSLFAKLGNSVDVILRENFRSVIAGQQMKETAERMDSALFFSLVGEEERARKMYDQNLPEFRESLTVEMHNVTLPGEGELANKVQQLHGHYTERAEVFWQTRDIPARRKMYFDEMLPTFTAVKDTAQEIIKINQDNMVDADRKARALSEKSTRYMIFALLVGIAGAVYFAARLQRSILEPIQALRTVSKELGEGKLDQVVPVMSQDELGQLADAFNKMATKLRAYRQVMGDQILQARQMTEITFSAFPDPIIVVAADGRVNFANPAANTFLFKLGMKDGLPPGVQEEVNRIVKGAPDYLPTSFDRVIVFRIDEQEVFVLPRVIGMRDETGSIFGAAVVLQDVTRLRLLDEVKTNLVSTVSHELKTPLTSVRMGLHLLLEERIGSLNPKQTELLLAAREDSERLLRMINDLLDLAKLESGRTALPSLPMDPRELIDNAQDDLRALVESRGSKLVTKVTPGLPRVSVDARQVAHVFSNFVSNAIKHTKPGEEIVLRAKNQDGRVRFSVVDHGPGIPIQFQGQIFDRFFRLPGSESTGAGLGLAIAREIVLAQGGVIGVQSEPGKGSEFYFDLPAIPTGGIT</sequence>
<dbReference type="STRING" id="497964.CfE428DRAFT_1517"/>
<accession>B4CY76</accession>
<dbReference type="GO" id="GO:0005524">
    <property type="term" value="F:ATP binding"/>
    <property type="evidence" value="ECO:0007669"/>
    <property type="project" value="UniProtKB-KW"/>
</dbReference>
<dbReference type="Proteomes" id="UP000005824">
    <property type="component" value="Unassembled WGS sequence"/>
</dbReference>
<evidence type="ECO:0000256" key="8">
    <source>
        <dbReference type="ARBA" id="ARBA00022840"/>
    </source>
</evidence>
<keyword evidence="8" id="KW-0067">ATP-binding</keyword>
<comment type="subcellular location">
    <subcellularLocation>
        <location evidence="2">Membrane</location>
    </subcellularLocation>
</comment>
<dbReference type="InParanoid" id="B4CY76"/>
<dbReference type="Pfam" id="PF00672">
    <property type="entry name" value="HAMP"/>
    <property type="match status" value="1"/>
</dbReference>
<dbReference type="PROSITE" id="PS50885">
    <property type="entry name" value="HAMP"/>
    <property type="match status" value="1"/>
</dbReference>
<dbReference type="SUPFAM" id="SSF47384">
    <property type="entry name" value="Homodimeric domain of signal transducing histidine kinase"/>
    <property type="match status" value="1"/>
</dbReference>
<feature type="domain" description="HAMP" evidence="12">
    <location>
        <begin position="198"/>
        <end position="250"/>
    </location>
</feature>
<dbReference type="EMBL" id="ABVL01000003">
    <property type="protein sequence ID" value="EDY21224.1"/>
    <property type="molecule type" value="Genomic_DNA"/>
</dbReference>
<dbReference type="SUPFAM" id="SSF55785">
    <property type="entry name" value="PYP-like sensor domain (PAS domain)"/>
    <property type="match status" value="1"/>
</dbReference>
<dbReference type="InterPro" id="IPR003594">
    <property type="entry name" value="HATPase_dom"/>
</dbReference>
<evidence type="ECO:0000256" key="6">
    <source>
        <dbReference type="ARBA" id="ARBA00022741"/>
    </source>
</evidence>
<evidence type="ECO:0000259" key="11">
    <source>
        <dbReference type="PROSITE" id="PS50109"/>
    </source>
</evidence>
<dbReference type="InterPro" id="IPR036890">
    <property type="entry name" value="HATPase_C_sf"/>
</dbReference>
<dbReference type="Gene3D" id="1.10.287.130">
    <property type="match status" value="1"/>
</dbReference>
<dbReference type="SUPFAM" id="SSF55874">
    <property type="entry name" value="ATPase domain of HSP90 chaperone/DNA topoisomerase II/histidine kinase"/>
    <property type="match status" value="1"/>
</dbReference>
<evidence type="ECO:0000256" key="9">
    <source>
        <dbReference type="ARBA" id="ARBA00023012"/>
    </source>
</evidence>
<dbReference type="InterPro" id="IPR050351">
    <property type="entry name" value="BphY/WalK/GraS-like"/>
</dbReference>
<keyword evidence="10" id="KW-0472">Membrane</keyword>
<evidence type="ECO:0000256" key="4">
    <source>
        <dbReference type="ARBA" id="ARBA00022553"/>
    </source>
</evidence>
<dbReference type="GO" id="GO:0016020">
    <property type="term" value="C:membrane"/>
    <property type="evidence" value="ECO:0007669"/>
    <property type="project" value="UniProtKB-SubCell"/>
</dbReference>
<dbReference type="SMART" id="SM00387">
    <property type="entry name" value="HATPase_c"/>
    <property type="match status" value="1"/>
</dbReference>
<comment type="caution">
    <text evidence="13">The sequence shown here is derived from an EMBL/GenBank/DDBJ whole genome shotgun (WGS) entry which is preliminary data.</text>
</comment>
<name>B4CY76_9BACT</name>
<dbReference type="Pfam" id="PF02518">
    <property type="entry name" value="HATPase_c"/>
    <property type="match status" value="1"/>
</dbReference>
<dbReference type="GO" id="GO:0000156">
    <property type="term" value="F:phosphorelay response regulator activity"/>
    <property type="evidence" value="ECO:0007669"/>
    <property type="project" value="TreeGrafter"/>
</dbReference>
<proteinExistence type="predicted"/>
<gene>
    <name evidence="13" type="ORF">CfE428DRAFT_1517</name>
</gene>
<dbReference type="InterPro" id="IPR003660">
    <property type="entry name" value="HAMP_dom"/>
</dbReference>
<dbReference type="eggNOG" id="COG5002">
    <property type="taxonomic scope" value="Bacteria"/>
</dbReference>
<dbReference type="Gene3D" id="6.10.340.10">
    <property type="match status" value="1"/>
</dbReference>
<dbReference type="PANTHER" id="PTHR42878">
    <property type="entry name" value="TWO-COMPONENT HISTIDINE KINASE"/>
    <property type="match status" value="1"/>
</dbReference>
<dbReference type="InterPro" id="IPR035965">
    <property type="entry name" value="PAS-like_dom_sf"/>
</dbReference>
<dbReference type="EC" id="2.7.13.3" evidence="3"/>
<protein>
    <recommendedName>
        <fullName evidence="3">histidine kinase</fullName>
        <ecNumber evidence="3">2.7.13.3</ecNumber>
    </recommendedName>
</protein>
<keyword evidence="6" id="KW-0547">Nucleotide-binding</keyword>
<evidence type="ECO:0000256" key="2">
    <source>
        <dbReference type="ARBA" id="ARBA00004370"/>
    </source>
</evidence>
<keyword evidence="4" id="KW-0597">Phosphoprotein</keyword>
<dbReference type="CDD" id="cd00075">
    <property type="entry name" value="HATPase"/>
    <property type="match status" value="1"/>
</dbReference>
<dbReference type="Gene3D" id="3.30.450.20">
    <property type="entry name" value="PAS domain"/>
    <property type="match status" value="1"/>
</dbReference>